<evidence type="ECO:0000313" key="8">
    <source>
        <dbReference type="Proteomes" id="UP000242188"/>
    </source>
</evidence>
<evidence type="ECO:0000256" key="6">
    <source>
        <dbReference type="SAM" id="SignalP"/>
    </source>
</evidence>
<keyword evidence="5" id="KW-0166">Nematocyst</keyword>
<dbReference type="AlphaFoldDB" id="A0A210PJV6"/>
<dbReference type="PANTHER" id="PTHR40388:SF1">
    <property type="entry name" value="BRYOPORIN"/>
    <property type="match status" value="1"/>
</dbReference>
<feature type="chain" id="PRO_5012465253" evidence="6">
    <location>
        <begin position="21"/>
        <end position="223"/>
    </location>
</feature>
<dbReference type="GO" id="GO:0042151">
    <property type="term" value="C:nematocyst"/>
    <property type="evidence" value="ECO:0007669"/>
    <property type="project" value="UniProtKB-SubCell"/>
</dbReference>
<dbReference type="InterPro" id="IPR050677">
    <property type="entry name" value="Actinoporin_PFT"/>
</dbReference>
<sequence>MIGQATHTLLALWQLGFVLGQLDPQIVSAITGGIIDGTSLHGTSLNSLMDTLSYRNVIGMEVDNYSKWAMTSPIAYPDRGVVTLSPREVHSGQREAMLARKTSLTATGTQGTVSWLIDNRRVIVMWEAPFNFDFYSNKLAVGIIPYGTHTSAMFDVMNKGSGNFTRGVYDRNIHTIVYCDEDLCVEGTMGTSHKTQVHIQVIPTAIDNVARTLETYIPETLVG</sequence>
<evidence type="ECO:0000256" key="1">
    <source>
        <dbReference type="ARBA" id="ARBA00004175"/>
    </source>
</evidence>
<keyword evidence="8" id="KW-1185">Reference proteome</keyword>
<keyword evidence="6" id="KW-0732">Signal</keyword>
<dbReference type="InterPro" id="IPR009104">
    <property type="entry name" value="Anemon_actinoporin-like"/>
</dbReference>
<feature type="signal peptide" evidence="6">
    <location>
        <begin position="1"/>
        <end position="20"/>
    </location>
</feature>
<dbReference type="GO" id="GO:0044218">
    <property type="term" value="C:other organism cell membrane"/>
    <property type="evidence" value="ECO:0007669"/>
    <property type="project" value="UniProtKB-KW"/>
</dbReference>
<evidence type="ECO:0000256" key="2">
    <source>
        <dbReference type="ARBA" id="ARBA00004532"/>
    </source>
</evidence>
<evidence type="ECO:0000256" key="4">
    <source>
        <dbReference type="ARBA" id="ARBA00023298"/>
    </source>
</evidence>
<protein>
    <submittedName>
        <fullName evidence="7">Conoporin-Cn1</fullName>
    </submittedName>
</protein>
<evidence type="ECO:0000256" key="3">
    <source>
        <dbReference type="ARBA" id="ARBA00022537"/>
    </source>
</evidence>
<dbReference type="Gene3D" id="2.60.270.20">
    <property type="entry name" value="Cytolysin/lectin"/>
    <property type="match status" value="1"/>
</dbReference>
<proteinExistence type="predicted"/>
<evidence type="ECO:0000256" key="5">
    <source>
        <dbReference type="ARBA" id="ARBA00023331"/>
    </source>
</evidence>
<dbReference type="Proteomes" id="UP000242188">
    <property type="component" value="Unassembled WGS sequence"/>
</dbReference>
<dbReference type="OrthoDB" id="6132998at2759"/>
<keyword evidence="4" id="KW-1053">Target membrane</keyword>
<dbReference type="GO" id="GO:0046931">
    <property type="term" value="P:pore complex assembly"/>
    <property type="evidence" value="ECO:0007669"/>
    <property type="project" value="InterPro"/>
</dbReference>
<dbReference type="GO" id="GO:0015267">
    <property type="term" value="F:channel activity"/>
    <property type="evidence" value="ECO:0007669"/>
    <property type="project" value="InterPro"/>
</dbReference>
<dbReference type="GO" id="GO:0051715">
    <property type="term" value="P:cytolysis in another organism"/>
    <property type="evidence" value="ECO:0007669"/>
    <property type="project" value="InterPro"/>
</dbReference>
<reference evidence="7 8" key="1">
    <citation type="journal article" date="2017" name="Nat. Ecol. Evol.">
        <title>Scallop genome provides insights into evolution of bilaterian karyotype and development.</title>
        <authorList>
            <person name="Wang S."/>
            <person name="Zhang J."/>
            <person name="Jiao W."/>
            <person name="Li J."/>
            <person name="Xun X."/>
            <person name="Sun Y."/>
            <person name="Guo X."/>
            <person name="Huan P."/>
            <person name="Dong B."/>
            <person name="Zhang L."/>
            <person name="Hu X."/>
            <person name="Sun X."/>
            <person name="Wang J."/>
            <person name="Zhao C."/>
            <person name="Wang Y."/>
            <person name="Wang D."/>
            <person name="Huang X."/>
            <person name="Wang R."/>
            <person name="Lv J."/>
            <person name="Li Y."/>
            <person name="Zhang Z."/>
            <person name="Liu B."/>
            <person name="Lu W."/>
            <person name="Hui Y."/>
            <person name="Liang J."/>
            <person name="Zhou Z."/>
            <person name="Hou R."/>
            <person name="Li X."/>
            <person name="Liu Y."/>
            <person name="Li H."/>
            <person name="Ning X."/>
            <person name="Lin Y."/>
            <person name="Zhao L."/>
            <person name="Xing Q."/>
            <person name="Dou J."/>
            <person name="Li Y."/>
            <person name="Mao J."/>
            <person name="Guo H."/>
            <person name="Dou H."/>
            <person name="Li T."/>
            <person name="Mu C."/>
            <person name="Jiang W."/>
            <person name="Fu Q."/>
            <person name="Fu X."/>
            <person name="Miao Y."/>
            <person name="Liu J."/>
            <person name="Yu Q."/>
            <person name="Li R."/>
            <person name="Liao H."/>
            <person name="Li X."/>
            <person name="Kong Y."/>
            <person name="Jiang Z."/>
            <person name="Chourrout D."/>
            <person name="Li R."/>
            <person name="Bao Z."/>
        </authorList>
    </citation>
    <scope>NUCLEOTIDE SEQUENCE [LARGE SCALE GENOMIC DNA]</scope>
    <source>
        <strain evidence="7 8">PY_sf001</strain>
    </source>
</reference>
<keyword evidence="4" id="KW-0472">Membrane</keyword>
<name>A0A210PJV6_MIZYE</name>
<dbReference type="GO" id="GO:0006812">
    <property type="term" value="P:monoatomic cation transport"/>
    <property type="evidence" value="ECO:0007669"/>
    <property type="project" value="InterPro"/>
</dbReference>
<dbReference type="GO" id="GO:0046930">
    <property type="term" value="C:pore complex"/>
    <property type="evidence" value="ECO:0007669"/>
    <property type="project" value="InterPro"/>
</dbReference>
<accession>A0A210PJV6</accession>
<comment type="subcellular location">
    <subcellularLocation>
        <location evidence="2">Nematocyst</location>
    </subcellularLocation>
    <subcellularLocation>
        <location evidence="1">Target cell membrane</location>
    </subcellularLocation>
</comment>
<dbReference type="PANTHER" id="PTHR40388">
    <property type="entry name" value="BRYOPORIN"/>
    <property type="match status" value="1"/>
</dbReference>
<evidence type="ECO:0000313" key="7">
    <source>
        <dbReference type="EMBL" id="OWF36767.1"/>
    </source>
</evidence>
<dbReference type="SUPFAM" id="SSF63724">
    <property type="entry name" value="Cytolysin/lectin"/>
    <property type="match status" value="1"/>
</dbReference>
<keyword evidence="3" id="KW-1052">Target cell membrane</keyword>
<dbReference type="EMBL" id="NEDP02076386">
    <property type="protein sequence ID" value="OWF36767.1"/>
    <property type="molecule type" value="Genomic_DNA"/>
</dbReference>
<dbReference type="Pfam" id="PF06369">
    <property type="entry name" value="Anemone_cytotox"/>
    <property type="match status" value="1"/>
</dbReference>
<comment type="caution">
    <text evidence="7">The sequence shown here is derived from an EMBL/GenBank/DDBJ whole genome shotgun (WGS) entry which is preliminary data.</text>
</comment>
<gene>
    <name evidence="7" type="ORF">KP79_PYT02894</name>
</gene>
<dbReference type="InterPro" id="IPR015926">
    <property type="entry name" value="Cytolysin/lectin"/>
</dbReference>
<organism evidence="7 8">
    <name type="scientific">Mizuhopecten yessoensis</name>
    <name type="common">Japanese scallop</name>
    <name type="synonym">Patinopecten yessoensis</name>
    <dbReference type="NCBI Taxonomy" id="6573"/>
    <lineage>
        <taxon>Eukaryota</taxon>
        <taxon>Metazoa</taxon>
        <taxon>Spiralia</taxon>
        <taxon>Lophotrochozoa</taxon>
        <taxon>Mollusca</taxon>
        <taxon>Bivalvia</taxon>
        <taxon>Autobranchia</taxon>
        <taxon>Pteriomorphia</taxon>
        <taxon>Pectinida</taxon>
        <taxon>Pectinoidea</taxon>
        <taxon>Pectinidae</taxon>
        <taxon>Mizuhopecten</taxon>
    </lineage>
</organism>